<dbReference type="KEGG" id="lul:LPB138_10445"/>
<keyword evidence="6 8" id="KW-0472">Membrane</keyword>
<dbReference type="PRINTS" id="PR00783">
    <property type="entry name" value="MINTRINSICP"/>
</dbReference>
<dbReference type="PANTHER" id="PTHR43829:SF9">
    <property type="entry name" value="AQUAPORIN-9"/>
    <property type="match status" value="1"/>
</dbReference>
<keyword evidence="3 7" id="KW-0813">Transport</keyword>
<dbReference type="EMBL" id="CP017478">
    <property type="protein sequence ID" value="AOW21072.1"/>
    <property type="molecule type" value="Genomic_DNA"/>
</dbReference>
<dbReference type="GO" id="GO:0005886">
    <property type="term" value="C:plasma membrane"/>
    <property type="evidence" value="ECO:0007669"/>
    <property type="project" value="TreeGrafter"/>
</dbReference>
<evidence type="ECO:0000256" key="5">
    <source>
        <dbReference type="ARBA" id="ARBA00022989"/>
    </source>
</evidence>
<protein>
    <submittedName>
        <fullName evidence="9">Aquaporin</fullName>
    </submittedName>
</protein>
<evidence type="ECO:0000256" key="4">
    <source>
        <dbReference type="ARBA" id="ARBA00022692"/>
    </source>
</evidence>
<keyword evidence="4 7" id="KW-0812">Transmembrane</keyword>
<dbReference type="AlphaFoldDB" id="A0A1D8P932"/>
<gene>
    <name evidence="9" type="ORF">LPB138_10445</name>
</gene>
<comment type="similarity">
    <text evidence="2 7">Belongs to the MIP/aquaporin (TC 1.A.8) family.</text>
</comment>
<evidence type="ECO:0000256" key="8">
    <source>
        <dbReference type="SAM" id="Phobius"/>
    </source>
</evidence>
<feature type="transmembrane region" description="Helical" evidence="8">
    <location>
        <begin position="6"/>
        <end position="27"/>
    </location>
</feature>
<feature type="transmembrane region" description="Helical" evidence="8">
    <location>
        <begin position="130"/>
        <end position="151"/>
    </location>
</feature>
<dbReference type="InterPro" id="IPR022357">
    <property type="entry name" value="MIP_CS"/>
</dbReference>
<dbReference type="NCBIfam" id="TIGR00861">
    <property type="entry name" value="MIP"/>
    <property type="match status" value="1"/>
</dbReference>
<dbReference type="InterPro" id="IPR000425">
    <property type="entry name" value="MIP"/>
</dbReference>
<dbReference type="PROSITE" id="PS00221">
    <property type="entry name" value="MIP"/>
    <property type="match status" value="1"/>
</dbReference>
<feature type="transmembrane region" description="Helical" evidence="8">
    <location>
        <begin position="39"/>
        <end position="63"/>
    </location>
</feature>
<evidence type="ECO:0000313" key="9">
    <source>
        <dbReference type="EMBL" id="AOW21072.1"/>
    </source>
</evidence>
<accession>A0A1D8P932</accession>
<dbReference type="RefSeq" id="WP_070237236.1">
    <property type="nucleotide sequence ID" value="NZ_CP017478.1"/>
</dbReference>
<dbReference type="STRING" id="1850246.LPB138_10445"/>
<keyword evidence="10" id="KW-1185">Reference proteome</keyword>
<dbReference type="Proteomes" id="UP000176050">
    <property type="component" value="Chromosome"/>
</dbReference>
<reference evidence="9 10" key="1">
    <citation type="submission" date="2016-10" db="EMBL/GenBank/DDBJ databases">
        <title>Lutibacter sp. LPB0138, isolated from marine gastropod.</title>
        <authorList>
            <person name="Kim E."/>
            <person name="Yi H."/>
        </authorList>
    </citation>
    <scope>NUCLEOTIDE SEQUENCE [LARGE SCALE GENOMIC DNA]</scope>
    <source>
        <strain evidence="9 10">LPB0138</strain>
    </source>
</reference>
<feature type="transmembrane region" description="Helical" evidence="8">
    <location>
        <begin position="163"/>
        <end position="184"/>
    </location>
</feature>
<dbReference type="Gene3D" id="1.20.1080.10">
    <property type="entry name" value="Glycerol uptake facilitator protein"/>
    <property type="match status" value="1"/>
</dbReference>
<dbReference type="InterPro" id="IPR050363">
    <property type="entry name" value="MIP/Aquaporin"/>
</dbReference>
<proteinExistence type="inferred from homology"/>
<name>A0A1D8P932_9FLAO</name>
<organism evidence="9 10">
    <name type="scientific">Urechidicola croceus</name>
    <dbReference type="NCBI Taxonomy" id="1850246"/>
    <lineage>
        <taxon>Bacteria</taxon>
        <taxon>Pseudomonadati</taxon>
        <taxon>Bacteroidota</taxon>
        <taxon>Flavobacteriia</taxon>
        <taxon>Flavobacteriales</taxon>
        <taxon>Flavobacteriaceae</taxon>
        <taxon>Urechidicola</taxon>
    </lineage>
</organism>
<sequence>MSIYVAEFLGTFLLILLGGGVVASVLLKNSKAENSGWNTIVITWGIAVTFAIYAVGKISGAHINPAVTLGLAFAGDFPWEKVLGFIIAQISGAFAGATLVWIFYIPHWSATEDKLKKLSVFSTVPAMRSYIHNFVSEMIASSVLIFGIFFIGINEFTEGLNPIVVGGLVVLIGYGLGATTGYAINPARDFGPRLAHYIMPINGKGDSDWSYAFIPILAPILGGFLGASLYKILYEQEYLLKYWIVIIVAVLILTTAVYKSFNLEKK</sequence>
<feature type="transmembrane region" description="Helical" evidence="8">
    <location>
        <begin position="209"/>
        <end position="230"/>
    </location>
</feature>
<dbReference type="InterPro" id="IPR023271">
    <property type="entry name" value="Aquaporin-like"/>
</dbReference>
<dbReference type="OrthoDB" id="9807293at2"/>
<feature type="transmembrane region" description="Helical" evidence="8">
    <location>
        <begin position="242"/>
        <end position="261"/>
    </location>
</feature>
<evidence type="ECO:0000256" key="6">
    <source>
        <dbReference type="ARBA" id="ARBA00023136"/>
    </source>
</evidence>
<dbReference type="PANTHER" id="PTHR43829">
    <property type="entry name" value="AQUAPORIN OR AQUAGLYCEROPORIN RELATED"/>
    <property type="match status" value="1"/>
</dbReference>
<evidence type="ECO:0000256" key="2">
    <source>
        <dbReference type="ARBA" id="ARBA00006175"/>
    </source>
</evidence>
<evidence type="ECO:0000256" key="3">
    <source>
        <dbReference type="ARBA" id="ARBA00022448"/>
    </source>
</evidence>
<dbReference type="Pfam" id="PF00230">
    <property type="entry name" value="MIP"/>
    <property type="match status" value="1"/>
</dbReference>
<feature type="transmembrane region" description="Helical" evidence="8">
    <location>
        <begin position="83"/>
        <end position="109"/>
    </location>
</feature>
<comment type="subcellular location">
    <subcellularLocation>
        <location evidence="1">Membrane</location>
        <topology evidence="1">Multi-pass membrane protein</topology>
    </subcellularLocation>
</comment>
<dbReference type="GO" id="GO:0015254">
    <property type="term" value="F:glycerol channel activity"/>
    <property type="evidence" value="ECO:0007669"/>
    <property type="project" value="TreeGrafter"/>
</dbReference>
<evidence type="ECO:0000313" key="10">
    <source>
        <dbReference type="Proteomes" id="UP000176050"/>
    </source>
</evidence>
<evidence type="ECO:0000256" key="7">
    <source>
        <dbReference type="RuleBase" id="RU000477"/>
    </source>
</evidence>
<evidence type="ECO:0000256" key="1">
    <source>
        <dbReference type="ARBA" id="ARBA00004141"/>
    </source>
</evidence>
<keyword evidence="5 8" id="KW-1133">Transmembrane helix</keyword>
<dbReference type="SUPFAM" id="SSF81338">
    <property type="entry name" value="Aquaporin-like"/>
    <property type="match status" value="1"/>
</dbReference>